<feature type="region of interest" description="Disordered" evidence="1">
    <location>
        <begin position="69"/>
        <end position="106"/>
    </location>
</feature>
<feature type="compositionally biased region" description="Basic and acidic residues" evidence="1">
    <location>
        <begin position="69"/>
        <end position="88"/>
    </location>
</feature>
<sequence>MNKGDPVKWLGILVAINNIPDLSGSAWQSRIHLPPSNFDPTVPQRPDSTMEAPADRLVRHPFVLHRLIEHPRHSDKMPVRNSPERANHVPEPGELEGMGKMESLVG</sequence>
<proteinExistence type="predicted"/>
<name>A0A8H4TME5_9HYPO</name>
<gene>
    <name evidence="2" type="ORF">FGADI_764</name>
</gene>
<dbReference type="EMBL" id="JABFAI010000015">
    <property type="protein sequence ID" value="KAF4960685.1"/>
    <property type="molecule type" value="Genomic_DNA"/>
</dbReference>
<protein>
    <submittedName>
        <fullName evidence="2">Uncharacterized protein</fullName>
    </submittedName>
</protein>
<dbReference type="AlphaFoldDB" id="A0A8H4TME5"/>
<accession>A0A8H4TME5</accession>
<evidence type="ECO:0000313" key="3">
    <source>
        <dbReference type="Proteomes" id="UP000604273"/>
    </source>
</evidence>
<reference evidence="2" key="2">
    <citation type="submission" date="2020-05" db="EMBL/GenBank/DDBJ databases">
        <authorList>
            <person name="Kim H.-S."/>
            <person name="Proctor R.H."/>
            <person name="Brown D.W."/>
        </authorList>
    </citation>
    <scope>NUCLEOTIDE SEQUENCE</scope>
    <source>
        <strain evidence="2">NRRL 45417</strain>
    </source>
</reference>
<reference evidence="2" key="1">
    <citation type="journal article" date="2020" name="BMC Genomics">
        <title>Correction to: Identification and distribution of gene clusters required for synthesis of sphingolipid metabolism inhibitors in diverse species of the filamentous fungus Fusarium.</title>
        <authorList>
            <person name="Kim H.S."/>
            <person name="Lohmar J.M."/>
            <person name="Busman M."/>
            <person name="Brown D.W."/>
            <person name="Naumann T.A."/>
            <person name="Divon H.H."/>
            <person name="Lysoe E."/>
            <person name="Uhlig S."/>
            <person name="Proctor R.H."/>
        </authorList>
    </citation>
    <scope>NUCLEOTIDE SEQUENCE</scope>
    <source>
        <strain evidence="2">NRRL 45417</strain>
    </source>
</reference>
<organism evidence="2 3">
    <name type="scientific">Fusarium gaditjirri</name>
    <dbReference type="NCBI Taxonomy" id="282569"/>
    <lineage>
        <taxon>Eukaryota</taxon>
        <taxon>Fungi</taxon>
        <taxon>Dikarya</taxon>
        <taxon>Ascomycota</taxon>
        <taxon>Pezizomycotina</taxon>
        <taxon>Sordariomycetes</taxon>
        <taxon>Hypocreomycetidae</taxon>
        <taxon>Hypocreales</taxon>
        <taxon>Nectriaceae</taxon>
        <taxon>Fusarium</taxon>
        <taxon>Fusarium nisikadoi species complex</taxon>
    </lineage>
</organism>
<dbReference type="Proteomes" id="UP000604273">
    <property type="component" value="Unassembled WGS sequence"/>
</dbReference>
<dbReference type="OrthoDB" id="10437427at2759"/>
<comment type="caution">
    <text evidence="2">The sequence shown here is derived from an EMBL/GenBank/DDBJ whole genome shotgun (WGS) entry which is preliminary data.</text>
</comment>
<keyword evidence="3" id="KW-1185">Reference proteome</keyword>
<evidence type="ECO:0000256" key="1">
    <source>
        <dbReference type="SAM" id="MobiDB-lite"/>
    </source>
</evidence>
<evidence type="ECO:0000313" key="2">
    <source>
        <dbReference type="EMBL" id="KAF4960685.1"/>
    </source>
</evidence>